<evidence type="ECO:0000313" key="2">
    <source>
        <dbReference type="Proteomes" id="UP001558613"/>
    </source>
</evidence>
<name>A0ABR3LFE9_9TELE</name>
<protein>
    <submittedName>
        <fullName evidence="1">Uncharacterized protein</fullName>
    </submittedName>
</protein>
<dbReference type="EMBL" id="JAYMGO010000022">
    <property type="protein sequence ID" value="KAL1251629.1"/>
    <property type="molecule type" value="Genomic_DNA"/>
</dbReference>
<organism evidence="1 2">
    <name type="scientific">Cirrhinus molitorella</name>
    <name type="common">mud carp</name>
    <dbReference type="NCBI Taxonomy" id="172907"/>
    <lineage>
        <taxon>Eukaryota</taxon>
        <taxon>Metazoa</taxon>
        <taxon>Chordata</taxon>
        <taxon>Craniata</taxon>
        <taxon>Vertebrata</taxon>
        <taxon>Euteleostomi</taxon>
        <taxon>Actinopterygii</taxon>
        <taxon>Neopterygii</taxon>
        <taxon>Teleostei</taxon>
        <taxon>Ostariophysi</taxon>
        <taxon>Cypriniformes</taxon>
        <taxon>Cyprinidae</taxon>
        <taxon>Labeoninae</taxon>
        <taxon>Labeonini</taxon>
        <taxon>Cirrhinus</taxon>
    </lineage>
</organism>
<accession>A0ABR3LFE9</accession>
<reference evidence="1 2" key="1">
    <citation type="submission" date="2023-09" db="EMBL/GenBank/DDBJ databases">
        <authorList>
            <person name="Wang M."/>
        </authorList>
    </citation>
    <scope>NUCLEOTIDE SEQUENCE [LARGE SCALE GENOMIC DNA]</scope>
    <source>
        <strain evidence="1">GT-2023</strain>
        <tissue evidence="1">Liver</tissue>
    </source>
</reference>
<keyword evidence="2" id="KW-1185">Reference proteome</keyword>
<comment type="caution">
    <text evidence="1">The sequence shown here is derived from an EMBL/GenBank/DDBJ whole genome shotgun (WGS) entry which is preliminary data.</text>
</comment>
<proteinExistence type="predicted"/>
<evidence type="ECO:0000313" key="1">
    <source>
        <dbReference type="EMBL" id="KAL1251629.1"/>
    </source>
</evidence>
<gene>
    <name evidence="1" type="ORF">QQF64_019425</name>
</gene>
<dbReference type="Proteomes" id="UP001558613">
    <property type="component" value="Unassembled WGS sequence"/>
</dbReference>
<sequence length="72" mass="8251">MSSFRTHSAVTVGWIDSYYSDTTGLGCIWGRDMFSLQETHICKLRRNPIMNTTSYTRVLMHNDMISGIAIFD</sequence>